<keyword evidence="1" id="KW-0677">Repeat</keyword>
<dbReference type="PANTHER" id="PTHR24051">
    <property type="entry name" value="SUSHI DOMAIN-CONTAINING PROTEIN 1"/>
    <property type="match status" value="1"/>
</dbReference>
<proteinExistence type="predicted"/>
<reference evidence="3 4" key="2">
    <citation type="submission" date="2018-11" db="EMBL/GenBank/DDBJ databases">
        <authorList>
            <consortium name="Pathogen Informatics"/>
        </authorList>
    </citation>
    <scope>NUCLEOTIDE SEQUENCE [LARGE SCALE GENOMIC DNA]</scope>
</reference>
<accession>A0A183EKV5</accession>
<gene>
    <name evidence="3" type="ORF">GPUH_LOCUS21595</name>
</gene>
<sequence>RYYVVVDEREPAGATNWTELTDKVTANKQKIPYYVAASFSADTLPGPRKVRIGDGSVIGGYLNYPLVKGKKYNYEIYSIWELQGKPAVVARQRGQHPFHFTFFETRTWAPKDGTHTW</sequence>
<keyword evidence="4" id="KW-1185">Reference proteome</keyword>
<dbReference type="AlphaFoldDB" id="A0A183EKV5"/>
<evidence type="ECO:0000313" key="5">
    <source>
        <dbReference type="WBParaSite" id="GPUH_0002162301-mRNA-1"/>
    </source>
</evidence>
<dbReference type="PANTHER" id="PTHR24051:SF9">
    <property type="entry name" value="FIBRONECTIN TYPE-III DOMAIN-CONTAINING PROTEIN"/>
    <property type="match status" value="1"/>
</dbReference>
<name>A0A183EKV5_9BILA</name>
<evidence type="ECO:0000313" key="3">
    <source>
        <dbReference type="EMBL" id="VDN38569.1"/>
    </source>
</evidence>
<protein>
    <submittedName>
        <fullName evidence="5">Sialate O-acetylesterase</fullName>
    </submittedName>
</protein>
<evidence type="ECO:0000256" key="1">
    <source>
        <dbReference type="ARBA" id="ARBA00022737"/>
    </source>
</evidence>
<dbReference type="InterPro" id="IPR051622">
    <property type="entry name" value="R-tyr_protein_phosphatases"/>
</dbReference>
<keyword evidence="2" id="KW-1015">Disulfide bond</keyword>
<dbReference type="WBParaSite" id="GPUH_0002162301-mRNA-1">
    <property type="protein sequence ID" value="GPUH_0002162301-mRNA-1"/>
    <property type="gene ID" value="GPUH_0002162301"/>
</dbReference>
<dbReference type="EMBL" id="UYRT01092993">
    <property type="protein sequence ID" value="VDN38569.1"/>
    <property type="molecule type" value="Genomic_DNA"/>
</dbReference>
<dbReference type="OrthoDB" id="5898753at2759"/>
<organism evidence="5">
    <name type="scientific">Gongylonema pulchrum</name>
    <dbReference type="NCBI Taxonomy" id="637853"/>
    <lineage>
        <taxon>Eukaryota</taxon>
        <taxon>Metazoa</taxon>
        <taxon>Ecdysozoa</taxon>
        <taxon>Nematoda</taxon>
        <taxon>Chromadorea</taxon>
        <taxon>Rhabditida</taxon>
        <taxon>Spirurina</taxon>
        <taxon>Spiruromorpha</taxon>
        <taxon>Spiruroidea</taxon>
        <taxon>Gongylonematidae</taxon>
        <taxon>Gongylonema</taxon>
    </lineage>
</organism>
<dbReference type="Proteomes" id="UP000271098">
    <property type="component" value="Unassembled WGS sequence"/>
</dbReference>
<evidence type="ECO:0000313" key="4">
    <source>
        <dbReference type="Proteomes" id="UP000271098"/>
    </source>
</evidence>
<reference evidence="5" key="1">
    <citation type="submission" date="2016-06" db="UniProtKB">
        <authorList>
            <consortium name="WormBaseParasite"/>
        </authorList>
    </citation>
    <scope>IDENTIFICATION</scope>
</reference>
<evidence type="ECO:0000256" key="2">
    <source>
        <dbReference type="ARBA" id="ARBA00023157"/>
    </source>
</evidence>